<dbReference type="Pfam" id="PF00648">
    <property type="entry name" value="Peptidase_C2"/>
    <property type="match status" value="1"/>
</dbReference>
<dbReference type="OMA" id="GWLPQII"/>
<dbReference type="GeneID" id="18870397"/>
<dbReference type="EMBL" id="GL996504">
    <property type="protein sequence ID" value="EGW31128.1"/>
    <property type="molecule type" value="Genomic_DNA"/>
</dbReference>
<keyword evidence="3 6" id="KW-0378">Hydrolase</keyword>
<evidence type="ECO:0000256" key="2">
    <source>
        <dbReference type="ARBA" id="ARBA00022670"/>
    </source>
</evidence>
<dbReference type="GO" id="GO:0004198">
    <property type="term" value="F:calcium-dependent cysteine-type endopeptidase activity"/>
    <property type="evidence" value="ECO:0007669"/>
    <property type="project" value="InterPro"/>
</dbReference>
<feature type="domain" description="Calpain catalytic" evidence="7">
    <location>
        <begin position="144"/>
        <end position="332"/>
    </location>
</feature>
<dbReference type="InterPro" id="IPR001300">
    <property type="entry name" value="Peptidase_C2_calpain_cat"/>
</dbReference>
<evidence type="ECO:0000259" key="7">
    <source>
        <dbReference type="PROSITE" id="PS50203"/>
    </source>
</evidence>
<dbReference type="HOGENOM" id="CLU_023416_0_0_1"/>
<dbReference type="MEROPS" id="C02.008"/>
<evidence type="ECO:0000256" key="3">
    <source>
        <dbReference type="ARBA" id="ARBA00022801"/>
    </source>
</evidence>
<name>G3ASR4_SPAPN</name>
<dbReference type="Proteomes" id="UP000000709">
    <property type="component" value="Unassembled WGS sequence"/>
</dbReference>
<organism evidence="9">
    <name type="scientific">Spathaspora passalidarum (strain NRRL Y-27907 / 11-Y1)</name>
    <dbReference type="NCBI Taxonomy" id="619300"/>
    <lineage>
        <taxon>Eukaryota</taxon>
        <taxon>Fungi</taxon>
        <taxon>Dikarya</taxon>
        <taxon>Ascomycota</taxon>
        <taxon>Saccharomycotina</taxon>
        <taxon>Pichiomycetes</taxon>
        <taxon>Debaryomycetaceae</taxon>
        <taxon>Spathaspora</taxon>
    </lineage>
</organism>
<dbReference type="GO" id="GO:0006508">
    <property type="term" value="P:proteolysis"/>
    <property type="evidence" value="ECO:0007669"/>
    <property type="project" value="UniProtKB-KW"/>
</dbReference>
<dbReference type="PANTHER" id="PTHR46143">
    <property type="entry name" value="CALPAIN-7"/>
    <property type="match status" value="1"/>
</dbReference>
<evidence type="ECO:0000313" key="9">
    <source>
        <dbReference type="Proteomes" id="UP000000709"/>
    </source>
</evidence>
<evidence type="ECO:0000256" key="6">
    <source>
        <dbReference type="PROSITE-ProRule" id="PRU00239"/>
    </source>
</evidence>
<reference evidence="8 9" key="1">
    <citation type="journal article" date="2011" name="Proc. Natl. Acad. Sci. U.S.A.">
        <title>Comparative genomics of xylose-fermenting fungi for enhanced biofuel production.</title>
        <authorList>
            <person name="Wohlbach D.J."/>
            <person name="Kuo A."/>
            <person name="Sato T.K."/>
            <person name="Potts K.M."/>
            <person name="Salamov A.A."/>
            <person name="LaButti K.M."/>
            <person name="Sun H."/>
            <person name="Clum A."/>
            <person name="Pangilinan J.L."/>
            <person name="Lindquist E.A."/>
            <person name="Lucas S."/>
            <person name="Lapidus A."/>
            <person name="Jin M."/>
            <person name="Gunawan C."/>
            <person name="Balan V."/>
            <person name="Dale B.E."/>
            <person name="Jeffries T.W."/>
            <person name="Zinkel R."/>
            <person name="Barry K.W."/>
            <person name="Grigoriev I.V."/>
            <person name="Gasch A.P."/>
        </authorList>
    </citation>
    <scope>NUCLEOTIDE SEQUENCE [LARGE SCALE GENOMIC DNA]</scope>
    <source>
        <strain evidence="9">NRRL Y-27907 / 11-Y1</strain>
    </source>
</reference>
<dbReference type="AlphaFoldDB" id="G3ASR4"/>
<feature type="active site" evidence="6">
    <location>
        <position position="330"/>
    </location>
</feature>
<sequence>MSLSEVLHLVEYSYLYQSIDDTVKAKKGCLQAIKILNTLAKSDNSTQPHIKEVSQFVLNLYDQIDKQPLNTSGKLSWMSSKLSETGTCPPVISFSPNLNSHNQIFFSEDQAFQDEDKSIQKVPENVQWESVMVDDWSSESSDLTSLYQDILPNCSFVSSFLAIIESQTIPIIQSISPHRPSTQYKVQLMFNGTFRNVTIDNRLPYLSNDRSRNLFISSFKDPRLLWPALIEKAYLKVMGDGYNFNGSNMANDTCLLTGWLPQIIKIENGQLPTEFSRLWELHRQGKVLLGIGTGKLSKQIGLHLNLITDHDYVIDNFRMEGNKKIITIKNPWISKSLDCRLISVDEFTYFKYLYVNWKPEFKYTQNHNFLYSPKEFIFNEPQFTFSNDTAQLQEVWLLLERHLPTDSQWMNMQIFETGSKVLTQTQFKKLGLDSGTNNRIQLIKLNMKPNQSYTAVISCGKSCKLTLSMFNNIGPGFKFNKSKWMYVFTLPPIDGEWTDRTNGGNWSISTFIDNPQYDLIVKKDTKLIVVVYGDTQVNTYLLQSDNSKLGERVHKFDKSKLLNNEHYNTFFQLNNYTLAPGNYKLIVSAYDKYIGKYKLLLNSTSEVQLDKTPFSWGLFTTKTGFNWDNQNRFKLRFSTTSYNTKTIFHITHFNGEHNYELLTNYRPAIRASIFDARNSSPILINEKFDDSLYGIFVDWTLEHPGEYILLIERFELGNGRCVVEIGSSKKVHLM</sequence>
<protein>
    <recommendedName>
        <fullName evidence="5">Cysteine protease RIM13</fullName>
    </recommendedName>
</protein>
<dbReference type="RefSeq" id="XP_007377161.1">
    <property type="nucleotide sequence ID" value="XM_007377099.1"/>
</dbReference>
<feature type="active site" evidence="6">
    <location>
        <position position="310"/>
    </location>
</feature>
<dbReference type="InParanoid" id="G3ASR4"/>
<proteinExistence type="inferred from homology"/>
<dbReference type="Gene3D" id="2.60.120.380">
    <property type="match status" value="1"/>
</dbReference>
<evidence type="ECO:0000256" key="5">
    <source>
        <dbReference type="ARBA" id="ARBA00042255"/>
    </source>
</evidence>
<dbReference type="KEGG" id="spaa:SPAPADRAFT_141771"/>
<dbReference type="PROSITE" id="PS50203">
    <property type="entry name" value="CALPAIN_CAT"/>
    <property type="match status" value="1"/>
</dbReference>
<keyword evidence="4 6" id="KW-0788">Thiol protease</keyword>
<dbReference type="SUPFAM" id="SSF49758">
    <property type="entry name" value="Calpain large subunit, middle domain (domain III)"/>
    <property type="match status" value="1"/>
</dbReference>
<keyword evidence="2 6" id="KW-0645">Protease</keyword>
<gene>
    <name evidence="8" type="ORF">SPAPADRAFT_141771</name>
</gene>
<evidence type="ECO:0000313" key="8">
    <source>
        <dbReference type="EMBL" id="EGW31128.1"/>
    </source>
</evidence>
<dbReference type="InterPro" id="IPR036213">
    <property type="entry name" value="Calpain_III_sf"/>
</dbReference>
<dbReference type="STRING" id="619300.G3ASR4"/>
<dbReference type="eggNOG" id="KOG0045">
    <property type="taxonomic scope" value="Eukaryota"/>
</dbReference>
<dbReference type="OrthoDB" id="167576at2759"/>
<keyword evidence="9" id="KW-1185">Reference proteome</keyword>
<comment type="similarity">
    <text evidence="1">Belongs to the peptidase C2 family. PalB/RIM13 subfamily.</text>
</comment>
<dbReference type="InterPro" id="IPR038765">
    <property type="entry name" value="Papain-like_cys_pep_sf"/>
</dbReference>
<dbReference type="SUPFAM" id="SSF54001">
    <property type="entry name" value="Cysteine proteinases"/>
    <property type="match status" value="1"/>
</dbReference>
<dbReference type="PANTHER" id="PTHR46143:SF1">
    <property type="entry name" value="CALPAIN-7"/>
    <property type="match status" value="1"/>
</dbReference>
<dbReference type="SMART" id="SM00230">
    <property type="entry name" value="CysPc"/>
    <property type="match status" value="1"/>
</dbReference>
<dbReference type="InterPro" id="IPR051297">
    <property type="entry name" value="PalB/RIM13"/>
</dbReference>
<accession>G3ASR4</accession>
<evidence type="ECO:0000256" key="1">
    <source>
        <dbReference type="ARBA" id="ARBA00010193"/>
    </source>
</evidence>
<evidence type="ECO:0000256" key="4">
    <source>
        <dbReference type="ARBA" id="ARBA00022807"/>
    </source>
</evidence>
<feature type="active site" evidence="6">
    <location>
        <position position="154"/>
    </location>
</feature>